<evidence type="ECO:0000256" key="1">
    <source>
        <dbReference type="SAM" id="MobiDB-lite"/>
    </source>
</evidence>
<keyword evidence="3" id="KW-1185">Reference proteome</keyword>
<sequence length="392" mass="42587">MPGTLLPPPAGTRPFPRLQDHDKLAAAAFQNVNALQLPLNGPLPTRAHPTDSAGSSEDERGSPMFLPYSLRAVPPPKIPPPTVAWPLPEAKTAPKQHITITVSQDRHEWKQTIGSEDNSYLDLLPDLGEDYESDTSLRSIRSVRSVRSVRSAVTVTEVLEEVIVESLPAPPTPVAAAPTMSETDQHASDRDVQSRASELSVVSHEQEIDPFDYLEDVIMNHGTGFDELDVDLDIPNLRMPSPVESDTSDEEKGDNELSDDDEVGDEVDDEVGDENVSGSQSPVAPSVPINEVLEVLDSGLALSVKFIDDHLEVNNLSALHVLGNKSLLLDFTAASHGKLKFGSRVRAELFDGALNQLQECAKYPGRGGRRTDCECYQGDDRCNIPSHGVSQN</sequence>
<organism evidence="2 3">
    <name type="scientific">Geranomyces variabilis</name>
    <dbReference type="NCBI Taxonomy" id="109894"/>
    <lineage>
        <taxon>Eukaryota</taxon>
        <taxon>Fungi</taxon>
        <taxon>Fungi incertae sedis</taxon>
        <taxon>Chytridiomycota</taxon>
        <taxon>Chytridiomycota incertae sedis</taxon>
        <taxon>Chytridiomycetes</taxon>
        <taxon>Spizellomycetales</taxon>
        <taxon>Powellomycetaceae</taxon>
        <taxon>Geranomyces</taxon>
    </lineage>
</organism>
<accession>A0AAD5TK04</accession>
<feature type="region of interest" description="Disordered" evidence="1">
    <location>
        <begin position="37"/>
        <end position="73"/>
    </location>
</feature>
<feature type="region of interest" description="Disordered" evidence="1">
    <location>
        <begin position="235"/>
        <end position="285"/>
    </location>
</feature>
<evidence type="ECO:0000313" key="2">
    <source>
        <dbReference type="EMBL" id="KAJ3178615.1"/>
    </source>
</evidence>
<evidence type="ECO:0000313" key="3">
    <source>
        <dbReference type="Proteomes" id="UP001212152"/>
    </source>
</evidence>
<protein>
    <submittedName>
        <fullName evidence="2">Uncharacterized protein</fullName>
    </submittedName>
</protein>
<feature type="compositionally biased region" description="Acidic residues" evidence="1">
    <location>
        <begin position="246"/>
        <end position="273"/>
    </location>
</feature>
<dbReference type="EMBL" id="JADGJQ010000025">
    <property type="protein sequence ID" value="KAJ3178615.1"/>
    <property type="molecule type" value="Genomic_DNA"/>
</dbReference>
<comment type="caution">
    <text evidence="2">The sequence shown here is derived from an EMBL/GenBank/DDBJ whole genome shotgun (WGS) entry which is preliminary data.</text>
</comment>
<name>A0AAD5TK04_9FUNG</name>
<feature type="compositionally biased region" description="Basic and acidic residues" evidence="1">
    <location>
        <begin position="183"/>
        <end position="193"/>
    </location>
</feature>
<gene>
    <name evidence="2" type="ORF">HDU87_003438</name>
</gene>
<proteinExistence type="predicted"/>
<dbReference type="AlphaFoldDB" id="A0AAD5TK04"/>
<dbReference type="Proteomes" id="UP001212152">
    <property type="component" value="Unassembled WGS sequence"/>
</dbReference>
<reference evidence="2" key="1">
    <citation type="submission" date="2020-05" db="EMBL/GenBank/DDBJ databases">
        <title>Phylogenomic resolution of chytrid fungi.</title>
        <authorList>
            <person name="Stajich J.E."/>
            <person name="Amses K."/>
            <person name="Simmons R."/>
            <person name="Seto K."/>
            <person name="Myers J."/>
            <person name="Bonds A."/>
            <person name="Quandt C.A."/>
            <person name="Barry K."/>
            <person name="Liu P."/>
            <person name="Grigoriev I."/>
            <person name="Longcore J.E."/>
            <person name="James T.Y."/>
        </authorList>
    </citation>
    <scope>NUCLEOTIDE SEQUENCE</scope>
    <source>
        <strain evidence="2">JEL0379</strain>
    </source>
</reference>
<feature type="region of interest" description="Disordered" evidence="1">
    <location>
        <begin position="170"/>
        <end position="204"/>
    </location>
</feature>